<gene>
    <name evidence="3" type="ORF">DY000_02015691</name>
</gene>
<evidence type="ECO:0000256" key="2">
    <source>
        <dbReference type="SAM" id="MobiDB-lite"/>
    </source>
</evidence>
<keyword evidence="4" id="KW-1185">Reference proteome</keyword>
<dbReference type="Proteomes" id="UP000266723">
    <property type="component" value="Unassembled WGS sequence"/>
</dbReference>
<comment type="caution">
    <text evidence="3">The sequence shown here is derived from an EMBL/GenBank/DDBJ whole genome shotgun (WGS) entry which is preliminary data.</text>
</comment>
<keyword evidence="1" id="KW-0175">Coiled coil</keyword>
<evidence type="ECO:0000256" key="1">
    <source>
        <dbReference type="SAM" id="Coils"/>
    </source>
</evidence>
<organism evidence="3 4">
    <name type="scientific">Brassica cretica</name>
    <name type="common">Mustard</name>
    <dbReference type="NCBI Taxonomy" id="69181"/>
    <lineage>
        <taxon>Eukaryota</taxon>
        <taxon>Viridiplantae</taxon>
        <taxon>Streptophyta</taxon>
        <taxon>Embryophyta</taxon>
        <taxon>Tracheophyta</taxon>
        <taxon>Spermatophyta</taxon>
        <taxon>Magnoliopsida</taxon>
        <taxon>eudicotyledons</taxon>
        <taxon>Gunneridae</taxon>
        <taxon>Pentapetalae</taxon>
        <taxon>rosids</taxon>
        <taxon>malvids</taxon>
        <taxon>Brassicales</taxon>
        <taxon>Brassicaceae</taxon>
        <taxon>Brassiceae</taxon>
        <taxon>Brassica</taxon>
    </lineage>
</organism>
<feature type="region of interest" description="Disordered" evidence="2">
    <location>
        <begin position="241"/>
        <end position="260"/>
    </location>
</feature>
<accession>A0ABQ7CZH7</accession>
<proteinExistence type="predicted"/>
<reference evidence="3 4" key="1">
    <citation type="journal article" date="2020" name="BMC Genomics">
        <title>Intraspecific diversification of the crop wild relative Brassica cretica Lam. using demographic model selection.</title>
        <authorList>
            <person name="Kioukis A."/>
            <person name="Michalopoulou V.A."/>
            <person name="Briers L."/>
            <person name="Pirintsos S."/>
            <person name="Studholme D.J."/>
            <person name="Pavlidis P."/>
            <person name="Sarris P.F."/>
        </authorList>
    </citation>
    <scope>NUCLEOTIDE SEQUENCE [LARGE SCALE GENOMIC DNA]</scope>
    <source>
        <strain evidence="4">cv. PFS-1207/04</strain>
    </source>
</reference>
<sequence>MAEAVGVKLTVSCSTTKNRKLFERHNLPNFPNTLRMFFRRNIGVVSTDPKTELRKLRTKMHGYGMGPGLDWSTENWPRSPGELIRGTIELASEPTGNTVVLAGRAVREVSISYFQAEEAERELFRFRKEVEEQSRRQAELLSRALVRAERRGKRAIVAEMKRRAALFVTEFDSFKDAQEFVGDFRECRGSVATLYKSQNEDFSFPAEVAEMSGLMNGCAYPESLVPPSEGRARQLWDSTEVSEDTSEAGTGVGNEGVGVADGERRGKRAIVAEMKRRAALFATKFESFKNAQEFGGDFRECCGSVATLYKSQNEDFSFPAEVAEMSGLMNGCAHAESLVPTIEGRVRQLWDSIEVMEDTAEAGTGVGDEGARVADREVDQPASSFGVSMSGFFDIEL</sequence>
<protein>
    <submittedName>
        <fullName evidence="3">Uncharacterized protein</fullName>
    </submittedName>
</protein>
<evidence type="ECO:0000313" key="3">
    <source>
        <dbReference type="EMBL" id="KAF3564588.1"/>
    </source>
</evidence>
<name>A0ABQ7CZH7_BRACR</name>
<dbReference type="EMBL" id="QGKV02000759">
    <property type="protein sequence ID" value="KAF3564588.1"/>
    <property type="molecule type" value="Genomic_DNA"/>
</dbReference>
<evidence type="ECO:0000313" key="4">
    <source>
        <dbReference type="Proteomes" id="UP000266723"/>
    </source>
</evidence>
<feature type="coiled-coil region" evidence="1">
    <location>
        <begin position="116"/>
        <end position="151"/>
    </location>
</feature>